<dbReference type="OrthoDB" id="3925022at2759"/>
<accession>A0A6A5STI4</accession>
<dbReference type="Proteomes" id="UP000800038">
    <property type="component" value="Unassembled WGS sequence"/>
</dbReference>
<dbReference type="AlphaFoldDB" id="A0A6A5STI4"/>
<gene>
    <name evidence="2" type="ORF">EJ02DRAFT_454726</name>
</gene>
<keyword evidence="3" id="KW-1185">Reference proteome</keyword>
<sequence>MSVYCLAHLLASRHRYDESFVLYERACGAYPAVLGEDHPTTGVCRQHYSEALASQKQDTPDSNASTQKSESSKLSRGLAKIGIKGSKFSLR</sequence>
<evidence type="ECO:0000313" key="3">
    <source>
        <dbReference type="Proteomes" id="UP000800038"/>
    </source>
</evidence>
<reference evidence="2" key="1">
    <citation type="journal article" date="2020" name="Stud. Mycol.">
        <title>101 Dothideomycetes genomes: a test case for predicting lifestyles and emergence of pathogens.</title>
        <authorList>
            <person name="Haridas S."/>
            <person name="Albert R."/>
            <person name="Binder M."/>
            <person name="Bloem J."/>
            <person name="Labutti K."/>
            <person name="Salamov A."/>
            <person name="Andreopoulos B."/>
            <person name="Baker S."/>
            <person name="Barry K."/>
            <person name="Bills G."/>
            <person name="Bluhm B."/>
            <person name="Cannon C."/>
            <person name="Castanera R."/>
            <person name="Culley D."/>
            <person name="Daum C."/>
            <person name="Ezra D."/>
            <person name="Gonzalez J."/>
            <person name="Henrissat B."/>
            <person name="Kuo A."/>
            <person name="Liang C."/>
            <person name="Lipzen A."/>
            <person name="Lutzoni F."/>
            <person name="Magnuson J."/>
            <person name="Mondo S."/>
            <person name="Nolan M."/>
            <person name="Ohm R."/>
            <person name="Pangilinan J."/>
            <person name="Park H.-J."/>
            <person name="Ramirez L."/>
            <person name="Alfaro M."/>
            <person name="Sun H."/>
            <person name="Tritt A."/>
            <person name="Yoshinaga Y."/>
            <person name="Zwiers L.-H."/>
            <person name="Turgeon B."/>
            <person name="Goodwin S."/>
            <person name="Spatafora J."/>
            <person name="Crous P."/>
            <person name="Grigoriev I."/>
        </authorList>
    </citation>
    <scope>NUCLEOTIDE SEQUENCE</scope>
    <source>
        <strain evidence="2">CBS 161.51</strain>
    </source>
</reference>
<name>A0A6A5STI4_9PLEO</name>
<dbReference type="InterPro" id="IPR011990">
    <property type="entry name" value="TPR-like_helical_dom_sf"/>
</dbReference>
<evidence type="ECO:0000256" key="1">
    <source>
        <dbReference type="SAM" id="MobiDB-lite"/>
    </source>
</evidence>
<feature type="compositionally biased region" description="Polar residues" evidence="1">
    <location>
        <begin position="52"/>
        <end position="74"/>
    </location>
</feature>
<feature type="region of interest" description="Disordered" evidence="1">
    <location>
        <begin position="52"/>
        <end position="78"/>
    </location>
</feature>
<protein>
    <recommendedName>
        <fullName evidence="4">Tetratricopeptide repeat protein</fullName>
    </recommendedName>
</protein>
<dbReference type="Gene3D" id="1.25.40.10">
    <property type="entry name" value="Tetratricopeptide repeat domain"/>
    <property type="match status" value="1"/>
</dbReference>
<evidence type="ECO:0008006" key="4">
    <source>
        <dbReference type="Google" id="ProtNLM"/>
    </source>
</evidence>
<evidence type="ECO:0000313" key="2">
    <source>
        <dbReference type="EMBL" id="KAF1941896.1"/>
    </source>
</evidence>
<dbReference type="SUPFAM" id="SSF48452">
    <property type="entry name" value="TPR-like"/>
    <property type="match status" value="1"/>
</dbReference>
<dbReference type="EMBL" id="ML976041">
    <property type="protein sequence ID" value="KAF1941896.1"/>
    <property type="molecule type" value="Genomic_DNA"/>
</dbReference>
<proteinExistence type="predicted"/>
<organism evidence="2 3">
    <name type="scientific">Clathrospora elynae</name>
    <dbReference type="NCBI Taxonomy" id="706981"/>
    <lineage>
        <taxon>Eukaryota</taxon>
        <taxon>Fungi</taxon>
        <taxon>Dikarya</taxon>
        <taxon>Ascomycota</taxon>
        <taxon>Pezizomycotina</taxon>
        <taxon>Dothideomycetes</taxon>
        <taxon>Pleosporomycetidae</taxon>
        <taxon>Pleosporales</taxon>
        <taxon>Diademaceae</taxon>
        <taxon>Clathrospora</taxon>
    </lineage>
</organism>